<proteinExistence type="predicted"/>
<dbReference type="EMBL" id="CAVMJV010000076">
    <property type="protein sequence ID" value="CAK5089220.1"/>
    <property type="molecule type" value="Genomic_DNA"/>
</dbReference>
<protein>
    <submittedName>
        <fullName evidence="1">Uncharacterized protein</fullName>
    </submittedName>
</protein>
<organism evidence="1 2">
    <name type="scientific">Meloidogyne enterolobii</name>
    <name type="common">Root-knot nematode worm</name>
    <name type="synonym">Meloidogyne mayaguensis</name>
    <dbReference type="NCBI Taxonomy" id="390850"/>
    <lineage>
        <taxon>Eukaryota</taxon>
        <taxon>Metazoa</taxon>
        <taxon>Ecdysozoa</taxon>
        <taxon>Nematoda</taxon>
        <taxon>Chromadorea</taxon>
        <taxon>Rhabditida</taxon>
        <taxon>Tylenchina</taxon>
        <taxon>Tylenchomorpha</taxon>
        <taxon>Tylenchoidea</taxon>
        <taxon>Meloidogynidae</taxon>
        <taxon>Meloidogyninae</taxon>
        <taxon>Meloidogyne</taxon>
    </lineage>
</organism>
<keyword evidence="2" id="KW-1185">Reference proteome</keyword>
<evidence type="ECO:0000313" key="2">
    <source>
        <dbReference type="Proteomes" id="UP001497535"/>
    </source>
</evidence>
<reference evidence="1" key="1">
    <citation type="submission" date="2023-11" db="EMBL/GenBank/DDBJ databases">
        <authorList>
            <person name="Poullet M."/>
        </authorList>
    </citation>
    <scope>NUCLEOTIDE SEQUENCE</scope>
    <source>
        <strain evidence="1">E1834</strain>
    </source>
</reference>
<sequence>MAAKKTGVKTIIAGTNNRESIERVDPELRENIKILYVKDFLDSVKYLFHKN</sequence>
<gene>
    <name evidence="1" type="ORF">MENTE1834_LOCUS36921</name>
</gene>
<evidence type="ECO:0000313" key="1">
    <source>
        <dbReference type="EMBL" id="CAK5089220.1"/>
    </source>
</evidence>
<accession>A0ACB1ACN4</accession>
<comment type="caution">
    <text evidence="1">The sequence shown here is derived from an EMBL/GenBank/DDBJ whole genome shotgun (WGS) entry which is preliminary data.</text>
</comment>
<dbReference type="Proteomes" id="UP001497535">
    <property type="component" value="Unassembled WGS sequence"/>
</dbReference>
<name>A0ACB1ACN4_MELEN</name>